<feature type="region of interest" description="Disordered" evidence="7">
    <location>
        <begin position="1"/>
        <end position="49"/>
    </location>
</feature>
<dbReference type="Gene3D" id="1.20.5.170">
    <property type="match status" value="1"/>
</dbReference>
<dbReference type="Pfam" id="PF00170">
    <property type="entry name" value="bZIP_1"/>
    <property type="match status" value="1"/>
</dbReference>
<feature type="compositionally biased region" description="Low complexity" evidence="7">
    <location>
        <begin position="1"/>
        <end position="12"/>
    </location>
</feature>
<name>A0ABD3J798_EUCGL</name>
<comment type="subcellular location">
    <subcellularLocation>
        <location evidence="1">Nucleus</location>
    </subcellularLocation>
</comment>
<dbReference type="AlphaFoldDB" id="A0ABD3J798"/>
<dbReference type="EMBL" id="JBJKBG010000009">
    <property type="protein sequence ID" value="KAL3722554.1"/>
    <property type="molecule type" value="Genomic_DNA"/>
</dbReference>
<dbReference type="PROSITE" id="PS50217">
    <property type="entry name" value="BZIP"/>
    <property type="match status" value="1"/>
</dbReference>
<dbReference type="PANTHER" id="PTHR45764:SF76">
    <property type="entry name" value="OS02G0132500 PROTEIN"/>
    <property type="match status" value="1"/>
</dbReference>
<evidence type="ECO:0000256" key="3">
    <source>
        <dbReference type="ARBA" id="ARBA00023125"/>
    </source>
</evidence>
<dbReference type="PROSITE" id="PS00036">
    <property type="entry name" value="BZIP_BASIC"/>
    <property type="match status" value="1"/>
</dbReference>
<feature type="domain" description="BZIP" evidence="8">
    <location>
        <begin position="28"/>
        <end position="91"/>
    </location>
</feature>
<dbReference type="FunFam" id="1.20.5.170:FF:000020">
    <property type="entry name" value="BZIP transcription factor"/>
    <property type="match status" value="1"/>
</dbReference>
<dbReference type="GO" id="GO:0003677">
    <property type="term" value="F:DNA binding"/>
    <property type="evidence" value="ECO:0007669"/>
    <property type="project" value="UniProtKB-KW"/>
</dbReference>
<feature type="compositionally biased region" description="Polar residues" evidence="7">
    <location>
        <begin position="13"/>
        <end position="22"/>
    </location>
</feature>
<evidence type="ECO:0000259" key="8">
    <source>
        <dbReference type="PROSITE" id="PS50217"/>
    </source>
</evidence>
<keyword evidence="5" id="KW-0539">Nucleus</keyword>
<dbReference type="CDD" id="cd14702">
    <property type="entry name" value="bZIP_plant_GBF1"/>
    <property type="match status" value="1"/>
</dbReference>
<keyword evidence="4" id="KW-0804">Transcription</keyword>
<evidence type="ECO:0000256" key="6">
    <source>
        <dbReference type="SAM" id="Coils"/>
    </source>
</evidence>
<keyword evidence="10" id="KW-1185">Reference proteome</keyword>
<accession>A0ABD3J798</accession>
<feature type="coiled-coil region" evidence="6">
    <location>
        <begin position="53"/>
        <end position="108"/>
    </location>
</feature>
<comment type="caution">
    <text evidence="9">The sequence shown here is derived from an EMBL/GenBank/DDBJ whole genome shotgun (WGS) entry which is preliminary data.</text>
</comment>
<dbReference type="GO" id="GO:0005634">
    <property type="term" value="C:nucleus"/>
    <property type="evidence" value="ECO:0007669"/>
    <property type="project" value="UniProtKB-SubCell"/>
</dbReference>
<evidence type="ECO:0000256" key="7">
    <source>
        <dbReference type="SAM" id="MobiDB-lite"/>
    </source>
</evidence>
<dbReference type="GO" id="GO:0046982">
    <property type="term" value="F:protein heterodimerization activity"/>
    <property type="evidence" value="ECO:0007669"/>
    <property type="project" value="UniProtKB-ARBA"/>
</dbReference>
<evidence type="ECO:0000256" key="4">
    <source>
        <dbReference type="ARBA" id="ARBA00023163"/>
    </source>
</evidence>
<evidence type="ECO:0000313" key="9">
    <source>
        <dbReference type="EMBL" id="KAL3722554.1"/>
    </source>
</evidence>
<dbReference type="InterPro" id="IPR004827">
    <property type="entry name" value="bZIP"/>
</dbReference>
<gene>
    <name evidence="9" type="ORF">ACJRO7_034861</name>
</gene>
<dbReference type="SMART" id="SM00338">
    <property type="entry name" value="BRLZ"/>
    <property type="match status" value="1"/>
</dbReference>
<dbReference type="PANTHER" id="PTHR45764">
    <property type="entry name" value="BZIP TRANSCRIPTION FACTOR 44"/>
    <property type="match status" value="1"/>
</dbReference>
<dbReference type="InterPro" id="IPR045314">
    <property type="entry name" value="bZIP_plant_GBF1"/>
</dbReference>
<organism evidence="9 10">
    <name type="scientific">Eucalyptus globulus</name>
    <name type="common">Tasmanian blue gum</name>
    <dbReference type="NCBI Taxonomy" id="34317"/>
    <lineage>
        <taxon>Eukaryota</taxon>
        <taxon>Viridiplantae</taxon>
        <taxon>Streptophyta</taxon>
        <taxon>Embryophyta</taxon>
        <taxon>Tracheophyta</taxon>
        <taxon>Spermatophyta</taxon>
        <taxon>Magnoliopsida</taxon>
        <taxon>eudicotyledons</taxon>
        <taxon>Gunneridae</taxon>
        <taxon>Pentapetalae</taxon>
        <taxon>rosids</taxon>
        <taxon>malvids</taxon>
        <taxon>Myrtales</taxon>
        <taxon>Myrtaceae</taxon>
        <taxon>Myrtoideae</taxon>
        <taxon>Eucalypteae</taxon>
        <taxon>Eucalyptus</taxon>
    </lineage>
</organism>
<evidence type="ECO:0000256" key="5">
    <source>
        <dbReference type="ARBA" id="ARBA00023242"/>
    </source>
</evidence>
<evidence type="ECO:0000256" key="1">
    <source>
        <dbReference type="ARBA" id="ARBA00004123"/>
    </source>
</evidence>
<reference evidence="9 10" key="1">
    <citation type="submission" date="2024-11" db="EMBL/GenBank/DDBJ databases">
        <title>Chromosome-level genome assembly of Eucalyptus globulus Labill. provides insights into its genome evolution.</title>
        <authorList>
            <person name="Li X."/>
        </authorList>
    </citation>
    <scope>NUCLEOTIDE SEQUENCE [LARGE SCALE GENOMIC DNA]</scope>
    <source>
        <strain evidence="9">CL2024</strain>
        <tissue evidence="9">Fresh tender leaves</tissue>
    </source>
</reference>
<keyword evidence="2" id="KW-0805">Transcription regulation</keyword>
<evidence type="ECO:0000313" key="10">
    <source>
        <dbReference type="Proteomes" id="UP001634007"/>
    </source>
</evidence>
<proteinExistence type="predicted"/>
<protein>
    <recommendedName>
        <fullName evidence="8">BZIP domain-containing protein</fullName>
    </recommendedName>
</protein>
<dbReference type="InterPro" id="IPR046347">
    <property type="entry name" value="bZIP_sf"/>
</dbReference>
<keyword evidence="6" id="KW-0175">Coiled coil</keyword>
<keyword evidence="3" id="KW-0238">DNA-binding</keyword>
<dbReference type="Proteomes" id="UP001634007">
    <property type="component" value="Unassembled WGS sequence"/>
</dbReference>
<sequence length="182" mass="19841">MASSSGTSSGSTLIQNSGSEESLQALMDQRKRKRMISNRESARRSRMRKQRHLDDLMLVVAQLRKDNQQLRDNVNVVSQHYMTLETENSILRVQMNELTNRLESLKDILGILDAGDGGRPGNGDGSGYNGGGGSGNGGFGSPEEIGGGSGWTDQPIDYFFNPMSCAYAVNQPILASADMFQY</sequence>
<evidence type="ECO:0000256" key="2">
    <source>
        <dbReference type="ARBA" id="ARBA00023015"/>
    </source>
</evidence>
<dbReference type="SUPFAM" id="SSF57959">
    <property type="entry name" value="Leucine zipper domain"/>
    <property type="match status" value="1"/>
</dbReference>